<gene>
    <name evidence="7" type="ORF">Rhal01_00096</name>
</gene>
<dbReference type="InterPro" id="IPR020616">
    <property type="entry name" value="Thiolase_N"/>
</dbReference>
<keyword evidence="2 4" id="KW-0808">Transferase</keyword>
<feature type="domain" description="Thiolase N-terminal" evidence="5">
    <location>
        <begin position="2"/>
        <end position="272"/>
    </location>
</feature>
<dbReference type="Gene3D" id="3.40.47.10">
    <property type="match status" value="1"/>
</dbReference>
<dbReference type="PROSITE" id="PS00099">
    <property type="entry name" value="THIOLASE_3"/>
    <property type="match status" value="1"/>
</dbReference>
<reference evidence="7 8" key="1">
    <citation type="submission" date="2024-02" db="EMBL/GenBank/DDBJ databases">
        <title>Rubritalea halochordaticola NBRC 107102.</title>
        <authorList>
            <person name="Ichikawa N."/>
            <person name="Katano-Makiyama Y."/>
            <person name="Hidaka K."/>
        </authorList>
    </citation>
    <scope>NUCLEOTIDE SEQUENCE [LARGE SCALE GENOMIC DNA]</scope>
    <source>
        <strain evidence="7 8">NBRC 107102</strain>
    </source>
</reference>
<evidence type="ECO:0000313" key="7">
    <source>
        <dbReference type="EMBL" id="GAA5493944.1"/>
    </source>
</evidence>
<accession>A0ABP9UW80</accession>
<dbReference type="InterPro" id="IPR020617">
    <property type="entry name" value="Thiolase_C"/>
</dbReference>
<feature type="domain" description="Thiolase C-terminal" evidence="6">
    <location>
        <begin position="280"/>
        <end position="418"/>
    </location>
</feature>
<name>A0ABP9UW80_9BACT</name>
<keyword evidence="8" id="KW-1185">Reference proteome</keyword>
<dbReference type="CDD" id="cd00751">
    <property type="entry name" value="thiolase"/>
    <property type="match status" value="1"/>
</dbReference>
<comment type="caution">
    <text evidence="7">The sequence shown here is derived from an EMBL/GenBank/DDBJ whole genome shotgun (WGS) entry which is preliminary data.</text>
</comment>
<dbReference type="PIRSF" id="PIRSF000429">
    <property type="entry name" value="Ac-CoA_Ac_transf"/>
    <property type="match status" value="1"/>
</dbReference>
<organism evidence="7 8">
    <name type="scientific">Rubritalea halochordaticola</name>
    <dbReference type="NCBI Taxonomy" id="714537"/>
    <lineage>
        <taxon>Bacteria</taxon>
        <taxon>Pseudomonadati</taxon>
        <taxon>Verrucomicrobiota</taxon>
        <taxon>Verrucomicrobiia</taxon>
        <taxon>Verrucomicrobiales</taxon>
        <taxon>Rubritaleaceae</taxon>
        <taxon>Rubritalea</taxon>
    </lineage>
</organism>
<evidence type="ECO:0000256" key="2">
    <source>
        <dbReference type="ARBA" id="ARBA00022679"/>
    </source>
</evidence>
<dbReference type="InterPro" id="IPR002155">
    <property type="entry name" value="Thiolase"/>
</dbReference>
<dbReference type="NCBIfam" id="TIGR01930">
    <property type="entry name" value="AcCoA-C-Actrans"/>
    <property type="match status" value="1"/>
</dbReference>
<keyword evidence="3 4" id="KW-0012">Acyltransferase</keyword>
<evidence type="ECO:0000256" key="1">
    <source>
        <dbReference type="ARBA" id="ARBA00010982"/>
    </source>
</evidence>
<comment type="similarity">
    <text evidence="1 4">Belongs to the thiolase-like superfamily. Thiolase family.</text>
</comment>
<evidence type="ECO:0000259" key="6">
    <source>
        <dbReference type="Pfam" id="PF02803"/>
    </source>
</evidence>
<dbReference type="RefSeq" id="WP_346187006.1">
    <property type="nucleotide sequence ID" value="NZ_BAABRL010000001.1"/>
</dbReference>
<evidence type="ECO:0000256" key="3">
    <source>
        <dbReference type="ARBA" id="ARBA00023315"/>
    </source>
</evidence>
<dbReference type="PROSITE" id="PS00737">
    <property type="entry name" value="THIOLASE_2"/>
    <property type="match status" value="1"/>
</dbReference>
<evidence type="ECO:0000256" key="4">
    <source>
        <dbReference type="RuleBase" id="RU003557"/>
    </source>
</evidence>
<dbReference type="Pfam" id="PF00108">
    <property type="entry name" value="Thiolase_N"/>
    <property type="match status" value="1"/>
</dbReference>
<dbReference type="PANTHER" id="PTHR18919">
    <property type="entry name" value="ACETYL-COA C-ACYLTRANSFERASE"/>
    <property type="match status" value="1"/>
</dbReference>
<evidence type="ECO:0000259" key="5">
    <source>
        <dbReference type="Pfam" id="PF00108"/>
    </source>
</evidence>
<dbReference type="InterPro" id="IPR020613">
    <property type="entry name" value="Thiolase_CS"/>
</dbReference>
<evidence type="ECO:0000313" key="8">
    <source>
        <dbReference type="Proteomes" id="UP001424741"/>
    </source>
</evidence>
<dbReference type="Proteomes" id="UP001424741">
    <property type="component" value="Unassembled WGS sequence"/>
</dbReference>
<sequence>MYIYQATRTAFTRMGTSFATLGAADLGKHAVSALLTQSDIDPALIDEVIIGCVCQPADAANVARVIALRAGIPNKVIAATVHRNCASGMESLTSAYERMAAGKGELFVVGGAESMTNAPFIYRRSAVAKFTKLGKARGTLAKLKALATFRPGDFSPIVGLQVGLTDPVVGLNMGETAEVLAREFQITREQQDAFAAESHQKALAAREMLNDEISAVYVAGHAVTEDNGLREDSTPQKLATLRPVFEKSSGSVTAGNSSQITDGAAVLLVGSEAIGEKLGLTPLGRLRGYAYAGCDPKRMGLGPVLAMRKLFAENPDLSLDQADLIEINEAFAAQVLACVKAAASTSEAEKAGLDKALGEIPMEKLNRRGGSIALGHPVGATGARLVLTALHQLHAENKKHALTTLCIGGGQGAALWLERV</sequence>
<dbReference type="GO" id="GO:0016746">
    <property type="term" value="F:acyltransferase activity"/>
    <property type="evidence" value="ECO:0007669"/>
    <property type="project" value="UniProtKB-KW"/>
</dbReference>
<dbReference type="EMBL" id="BAABRL010000001">
    <property type="protein sequence ID" value="GAA5493944.1"/>
    <property type="molecule type" value="Genomic_DNA"/>
</dbReference>
<proteinExistence type="inferred from homology"/>
<dbReference type="PANTHER" id="PTHR18919:SF151">
    <property type="entry name" value="BLR2427 PROTEIN"/>
    <property type="match status" value="1"/>
</dbReference>
<dbReference type="InterPro" id="IPR016039">
    <property type="entry name" value="Thiolase-like"/>
</dbReference>
<dbReference type="SUPFAM" id="SSF53901">
    <property type="entry name" value="Thiolase-like"/>
    <property type="match status" value="2"/>
</dbReference>
<dbReference type="Pfam" id="PF02803">
    <property type="entry name" value="Thiolase_C"/>
    <property type="match status" value="1"/>
</dbReference>
<protein>
    <submittedName>
        <fullName evidence="7">Acetyl-CoA acyltransferase</fullName>
    </submittedName>
</protein>
<dbReference type="InterPro" id="IPR020610">
    <property type="entry name" value="Thiolase_AS"/>
</dbReference>